<evidence type="ECO:0000313" key="1">
    <source>
        <dbReference type="EMBL" id="CAG7876946.1"/>
    </source>
</evidence>
<accession>A0A3P5YW79</accession>
<dbReference type="Gramene" id="A05p34670.2_BraZ1">
    <property type="protein sequence ID" value="A05p34670.2_BraZ1.CDS.1"/>
    <property type="gene ID" value="A05g34670.2_BraZ1"/>
</dbReference>
<protein>
    <recommendedName>
        <fullName evidence="3">Reverse transcriptase zinc-binding domain-containing protein</fullName>
    </recommendedName>
</protein>
<dbReference type="EMBL" id="LR031570">
    <property type="protein sequence ID" value="VDC72032.1"/>
    <property type="molecule type" value="Genomic_DNA"/>
</dbReference>
<dbReference type="EMBL" id="LS974621">
    <property type="protein sequence ID" value="CAG7876946.1"/>
    <property type="molecule type" value="Genomic_DNA"/>
</dbReference>
<gene>
    <name evidence="2" type="ORF">BRAA05T21746Z</name>
    <name evidence="1" type="ORF">BRAPAZ1V2_A05P34670.2</name>
</gene>
<evidence type="ECO:0000313" key="2">
    <source>
        <dbReference type="EMBL" id="VDC72032.1"/>
    </source>
</evidence>
<evidence type="ECO:0008006" key="3">
    <source>
        <dbReference type="Google" id="ProtNLM"/>
    </source>
</evidence>
<sequence>MECKQCNNEIDSINHVLFECIPAQDILRIVNFPPSTTPARSLGDNMSIALELMHDCSVPGNL</sequence>
<name>A0A3P5YW79_BRACM</name>
<proteinExistence type="predicted"/>
<dbReference type="Proteomes" id="UP000694005">
    <property type="component" value="Chromosome A05"/>
</dbReference>
<reference evidence="2" key="1">
    <citation type="submission" date="2018-11" db="EMBL/GenBank/DDBJ databases">
        <authorList>
            <consortium name="Genoscope - CEA"/>
            <person name="William W."/>
        </authorList>
    </citation>
    <scope>NUCLEOTIDE SEQUENCE</scope>
</reference>
<organism evidence="2">
    <name type="scientific">Brassica campestris</name>
    <name type="common">Field mustard</name>
    <dbReference type="NCBI Taxonomy" id="3711"/>
    <lineage>
        <taxon>Eukaryota</taxon>
        <taxon>Viridiplantae</taxon>
        <taxon>Streptophyta</taxon>
        <taxon>Embryophyta</taxon>
        <taxon>Tracheophyta</taxon>
        <taxon>Spermatophyta</taxon>
        <taxon>Magnoliopsida</taxon>
        <taxon>eudicotyledons</taxon>
        <taxon>Gunneridae</taxon>
        <taxon>Pentapetalae</taxon>
        <taxon>rosids</taxon>
        <taxon>malvids</taxon>
        <taxon>Brassicales</taxon>
        <taxon>Brassicaceae</taxon>
        <taxon>Brassiceae</taxon>
        <taxon>Brassica</taxon>
    </lineage>
</organism>
<dbReference type="AlphaFoldDB" id="A0A3P5YW79"/>